<protein>
    <submittedName>
        <fullName evidence="2">NAD-dependent epimerase/dehydratase family protein</fullName>
    </submittedName>
</protein>
<evidence type="ECO:0000313" key="3">
    <source>
        <dbReference type="Proteomes" id="UP000521868"/>
    </source>
</evidence>
<dbReference type="Gene3D" id="3.40.50.720">
    <property type="entry name" value="NAD(P)-binding Rossmann-like Domain"/>
    <property type="match status" value="1"/>
</dbReference>
<dbReference type="PANTHER" id="PTHR43245:SF13">
    <property type="entry name" value="UDP-D-APIOSE_UDP-D-XYLOSE SYNTHASE 2"/>
    <property type="match status" value="1"/>
</dbReference>
<name>A0A7X6I979_9BURK</name>
<comment type="caution">
    <text evidence="2">The sequence shown here is derived from an EMBL/GenBank/DDBJ whole genome shotgun (WGS) entry which is preliminary data.</text>
</comment>
<proteinExistence type="predicted"/>
<dbReference type="Gene3D" id="3.90.25.10">
    <property type="entry name" value="UDP-galactose 4-epimerase, domain 1"/>
    <property type="match status" value="1"/>
</dbReference>
<dbReference type="InterPro" id="IPR001509">
    <property type="entry name" value="Epimerase_deHydtase"/>
</dbReference>
<gene>
    <name evidence="2" type="ORF">RAMLITH_24965</name>
</gene>
<dbReference type="InterPro" id="IPR050177">
    <property type="entry name" value="Lipid_A_modif_metabolic_enz"/>
</dbReference>
<keyword evidence="3" id="KW-1185">Reference proteome</keyword>
<dbReference type="EMBL" id="VTOX01000015">
    <property type="protein sequence ID" value="NKE69069.1"/>
    <property type="molecule type" value="Genomic_DNA"/>
</dbReference>
<dbReference type="Pfam" id="PF01370">
    <property type="entry name" value="Epimerase"/>
    <property type="match status" value="1"/>
</dbReference>
<organism evidence="2 3">
    <name type="scientific">Ramlibacter lithotrophicus</name>
    <dbReference type="NCBI Taxonomy" id="2606681"/>
    <lineage>
        <taxon>Bacteria</taxon>
        <taxon>Pseudomonadati</taxon>
        <taxon>Pseudomonadota</taxon>
        <taxon>Betaproteobacteria</taxon>
        <taxon>Burkholderiales</taxon>
        <taxon>Comamonadaceae</taxon>
        <taxon>Ramlibacter</taxon>
    </lineage>
</organism>
<evidence type="ECO:0000259" key="1">
    <source>
        <dbReference type="Pfam" id="PF01370"/>
    </source>
</evidence>
<dbReference type="RefSeq" id="WP_168110208.1">
    <property type="nucleotide sequence ID" value="NZ_VTOX01000015.1"/>
</dbReference>
<accession>A0A7X6I979</accession>
<sequence>MTTAKQGKALDLDGSRILIAGAASLVGSHTADRLLEAGVKEVVLLDNFAFGTPEAIAHLKDNPRVRIVRGDLMRLHELIAATEGMDGVLHLAAYMTLGFSQTPWEAVDVNVRGAQNMLEACRVNKVKKVVFASSNAVYGYGTGIVGALAEGGPFHSTGAPPAAILYGASKIMGEQLCRQYHQKYGQDYLVLRYSTVYGERQHYRAANALYIMETYDRVRRGERPVLPGDGKDTKHFVNVADVARANVAAFRSAATDVAMNISGPEPVTTGELVQLVLDYCGSTLEPEIKPDPPGTVRLTSGGAFHIPHDLAGEVIGWKPQVSMKEGIRRLLAWREAQEARAR</sequence>
<dbReference type="SUPFAM" id="SSF51735">
    <property type="entry name" value="NAD(P)-binding Rossmann-fold domains"/>
    <property type="match status" value="1"/>
</dbReference>
<dbReference type="Proteomes" id="UP000521868">
    <property type="component" value="Unassembled WGS sequence"/>
</dbReference>
<reference evidence="2 3" key="1">
    <citation type="journal article" date="2020" name="Nature">
        <title>Bacterial chemolithoautotrophy via manganese oxidation.</title>
        <authorList>
            <person name="Yu H."/>
            <person name="Leadbetter J.R."/>
        </authorList>
    </citation>
    <scope>NUCLEOTIDE SEQUENCE [LARGE SCALE GENOMIC DNA]</scope>
    <source>
        <strain evidence="2 3">RBP-1</strain>
    </source>
</reference>
<dbReference type="InterPro" id="IPR036291">
    <property type="entry name" value="NAD(P)-bd_dom_sf"/>
</dbReference>
<feature type="domain" description="NAD-dependent epimerase/dehydratase" evidence="1">
    <location>
        <begin position="17"/>
        <end position="255"/>
    </location>
</feature>
<dbReference type="PANTHER" id="PTHR43245">
    <property type="entry name" value="BIFUNCTIONAL POLYMYXIN RESISTANCE PROTEIN ARNA"/>
    <property type="match status" value="1"/>
</dbReference>
<evidence type="ECO:0000313" key="2">
    <source>
        <dbReference type="EMBL" id="NKE69069.1"/>
    </source>
</evidence>
<dbReference type="AlphaFoldDB" id="A0A7X6I979"/>